<gene>
    <name evidence="2" type="ORF">CFO_g5218</name>
</gene>
<feature type="compositionally biased region" description="Low complexity" evidence="1">
    <location>
        <begin position="672"/>
        <end position="692"/>
    </location>
</feature>
<proteinExistence type="predicted"/>
<feature type="region of interest" description="Disordered" evidence="1">
    <location>
        <begin position="612"/>
        <end position="692"/>
    </location>
</feature>
<protein>
    <submittedName>
        <fullName evidence="2">Uncharacterized protein</fullName>
    </submittedName>
</protein>
<feature type="compositionally biased region" description="Polar residues" evidence="1">
    <location>
        <begin position="774"/>
        <end position="784"/>
    </location>
</feature>
<evidence type="ECO:0000313" key="3">
    <source>
        <dbReference type="Proteomes" id="UP000034841"/>
    </source>
</evidence>
<feature type="region of interest" description="Disordered" evidence="1">
    <location>
        <begin position="873"/>
        <end position="922"/>
    </location>
</feature>
<name>A0A0F8AWS6_CERFI</name>
<evidence type="ECO:0000313" key="2">
    <source>
        <dbReference type="EMBL" id="KKF92426.1"/>
    </source>
</evidence>
<feature type="region of interest" description="Disordered" evidence="1">
    <location>
        <begin position="974"/>
        <end position="1008"/>
    </location>
</feature>
<keyword evidence="3" id="KW-1185">Reference proteome</keyword>
<dbReference type="Proteomes" id="UP000034841">
    <property type="component" value="Unassembled WGS sequence"/>
</dbReference>
<accession>A0A0F8AWS6</accession>
<organism evidence="2 3">
    <name type="scientific">Ceratocystis fimbriata f. sp. platani</name>
    <dbReference type="NCBI Taxonomy" id="88771"/>
    <lineage>
        <taxon>Eukaryota</taxon>
        <taxon>Fungi</taxon>
        <taxon>Dikarya</taxon>
        <taxon>Ascomycota</taxon>
        <taxon>Pezizomycotina</taxon>
        <taxon>Sordariomycetes</taxon>
        <taxon>Hypocreomycetidae</taxon>
        <taxon>Microascales</taxon>
        <taxon>Ceratocystidaceae</taxon>
        <taxon>Ceratocystis</taxon>
    </lineage>
</organism>
<feature type="compositionally biased region" description="Polar residues" evidence="1">
    <location>
        <begin position="550"/>
        <end position="583"/>
    </location>
</feature>
<dbReference type="Pfam" id="PF14441">
    <property type="entry name" value="OTT_1508_deam"/>
    <property type="match status" value="1"/>
</dbReference>
<feature type="region of interest" description="Disordered" evidence="1">
    <location>
        <begin position="539"/>
        <end position="583"/>
    </location>
</feature>
<comment type="caution">
    <text evidence="2">The sequence shown here is derived from an EMBL/GenBank/DDBJ whole genome shotgun (WGS) entry which is preliminary data.</text>
</comment>
<sequence>MSRSQQALAIAANIALARQVYDIPEDPITHDPIATFQNRLPPPELYHLPAQKEVELAHALAVTSKLKDESDYTSAVTVTEDPKRRRLLVLLAVNRASPEDGQEELDGAHAALERVLEIMSEVRSRNNNGMQDRILGAVVTACHAKILARMGLAPCRHNKTRMPLDGKLSQAVQAVNTLMWQKPPGAEEFSQHGTTVLQLIYKWRQAPDDIGRLVAVVDGLHKLHENVPSLDNLMSKLPSRLIVPSAAKSIAAVVAKTAYYVRVARTLYRTAKKYPIARRARIIPINLPPIAFAQTPLPMHGTPGAAAVLSRDTKIKSLCSGAPPATLQAIVRYLNSSPKASRAGESFEEVMHTSLTGRVHAEMQIIYYCNMPENCHILSPRAVCASKASCFLCNSYVTAHGSVYVPFSHGRLYTNWRLPNMSGLEIPEAAFVGRLETTVTWGLGLLSAYGHAPQRPEPAQSVVMGLTGSTTTLGDLGPYDAEREDAEVWYTENEMENYVDEITEHGDDDDELELETEPHLIRGHDDDEDDEQNNLMDEYEDEDEEVQDSGPYQNGVSVNGTNPYGSNPLGTNPMGTNPMGTNPMGTNPFGTNPMGSAPHGSAFTAPVIVSSHRELANETADVETAPTTPEPESELQQVEALAAAKREPVASSESDPLSLPERPKQHFIRAQSAPVSSSSASRPEPPAASVTEAVVEEQVVEAEIDEAIDTDAGSDLAVSEMSERPSAPDLRTQSVSEPLTNTHRPAVPTPPTHAATPFVLTEHERRESGAYAASYQSTAVSDGSVSDGDIEARDKPSQVLRSSASTRPVVVNSTVESVPSPIVEPVVQVVEVANTAKVAESVATSVAEPEPQPDVVAEPVTVPVPVAVAEPATQSPEIPAKAAARELKEEPAAAETLVPTVVKDAQPVAQPDAEPKPELKTTVEPPAVPVVVAAPAELTTPGTVYVADFGIPSPATAVAPAPAAVEVGVPPKAEVSETMTPAEPVASASAAQTTVPDQAPVSAPTPTAPISAQTVAPVAAVNQTPAPAQAAKDTTANVAPTPVSVASGSGSETRLKKGLRYRLKSLFKKGNKTAAAAAK</sequence>
<dbReference type="EMBL" id="LBBL01000414">
    <property type="protein sequence ID" value="KKF92426.1"/>
    <property type="molecule type" value="Genomic_DNA"/>
</dbReference>
<dbReference type="OrthoDB" id="4851849at2759"/>
<dbReference type="AlphaFoldDB" id="A0A0F8AWS6"/>
<evidence type="ECO:0000256" key="1">
    <source>
        <dbReference type="SAM" id="MobiDB-lite"/>
    </source>
</evidence>
<feature type="compositionally biased region" description="Polar residues" evidence="1">
    <location>
        <begin position="731"/>
        <end position="743"/>
    </location>
</feature>
<dbReference type="InterPro" id="IPR027796">
    <property type="entry name" value="OTT_1508_deam-like"/>
</dbReference>
<feature type="region of interest" description="Disordered" evidence="1">
    <location>
        <begin position="704"/>
        <end position="810"/>
    </location>
</feature>
<reference evidence="2 3" key="1">
    <citation type="submission" date="2015-04" db="EMBL/GenBank/DDBJ databases">
        <title>Genome sequence of Ceratocystis platani, a major pathogen of plane trees.</title>
        <authorList>
            <person name="Belbahri L."/>
        </authorList>
    </citation>
    <scope>NUCLEOTIDE SEQUENCE [LARGE SCALE GENOMIC DNA]</scope>
    <source>
        <strain evidence="2 3">CFO</strain>
    </source>
</reference>